<dbReference type="PROSITE" id="PS50086">
    <property type="entry name" value="TBC_RABGAP"/>
    <property type="match status" value="1"/>
</dbReference>
<feature type="domain" description="Rab-GAP TBC" evidence="1">
    <location>
        <begin position="122"/>
        <end position="264"/>
    </location>
</feature>
<dbReference type="Ensembl" id="ENSSSCT00055029722.1">
    <property type="protein sequence ID" value="ENSSSCP00055023655.1"/>
    <property type="gene ID" value="ENSSSCG00055015085.1"/>
</dbReference>
<evidence type="ECO:0000313" key="2">
    <source>
        <dbReference type="Ensembl" id="ENSSSCP00055023655.1"/>
    </source>
</evidence>
<sequence length="264" mass="28975">MMGEGRLGQSCWVSSGRGCSPVRSGVGVHSAEGVTSPIGSRGSTWGAAVCSRAGILLGSSSVSGCLWLRWGVAGAGVSRHLVPTALLLLPCRWEQPGLSTQGLSIHGLSTHKARMRRRVYKGIPPQVRGQAWSLLLDLEKVKVENQGKYQRMKEQARLYSRDIKYIDMDVSRTFQNNIMFQERYGIKQQALFNVLTAYSVYNTVSTHPWPAIPQWPCFLSGLLAPVSMPAPTATEVMQGELCSQTDMDGWGADPTFRTEMAHYA</sequence>
<dbReference type="PANTHER" id="PTHR47219:SF25">
    <property type="entry name" value="RAB-GAP TBC DOMAIN-CONTAINING PROTEIN"/>
    <property type="match status" value="1"/>
</dbReference>
<evidence type="ECO:0000313" key="3">
    <source>
        <dbReference type="Proteomes" id="UP000694724"/>
    </source>
</evidence>
<protein>
    <recommendedName>
        <fullName evidence="1">Rab-GAP TBC domain-containing protein</fullName>
    </recommendedName>
</protein>
<accession>A0A8D1U376</accession>
<dbReference type="SUPFAM" id="SSF47923">
    <property type="entry name" value="Ypt/Rab-GAP domain of gyp1p"/>
    <property type="match status" value="1"/>
</dbReference>
<dbReference type="AlphaFoldDB" id="A0A8D1U376"/>
<evidence type="ECO:0000259" key="1">
    <source>
        <dbReference type="PROSITE" id="PS50086"/>
    </source>
</evidence>
<name>A0A8D1U376_PIG</name>
<organism evidence="2 3">
    <name type="scientific">Sus scrofa</name>
    <name type="common">Pig</name>
    <dbReference type="NCBI Taxonomy" id="9823"/>
    <lineage>
        <taxon>Eukaryota</taxon>
        <taxon>Metazoa</taxon>
        <taxon>Chordata</taxon>
        <taxon>Craniata</taxon>
        <taxon>Vertebrata</taxon>
        <taxon>Euteleostomi</taxon>
        <taxon>Mammalia</taxon>
        <taxon>Eutheria</taxon>
        <taxon>Laurasiatheria</taxon>
        <taxon>Artiodactyla</taxon>
        <taxon>Suina</taxon>
        <taxon>Suidae</taxon>
        <taxon>Sus</taxon>
    </lineage>
</organism>
<dbReference type="Ensembl" id="ENSSSCT00025053110.1">
    <property type="protein sequence ID" value="ENSSSCP00025022625.1"/>
    <property type="gene ID" value="ENSSSCG00025039108.1"/>
</dbReference>
<dbReference type="PANTHER" id="PTHR47219">
    <property type="entry name" value="RAB GTPASE-ACTIVATING PROTEIN 1-LIKE"/>
    <property type="match status" value="1"/>
</dbReference>
<dbReference type="Gene3D" id="1.10.8.270">
    <property type="entry name" value="putative rabgap domain of human tbc1 domain family member 14 like domains"/>
    <property type="match status" value="1"/>
</dbReference>
<dbReference type="Pfam" id="PF00566">
    <property type="entry name" value="RabGAP-TBC"/>
    <property type="match status" value="1"/>
</dbReference>
<dbReference type="Proteomes" id="UP000694724">
    <property type="component" value="Unplaced"/>
</dbReference>
<reference evidence="2" key="1">
    <citation type="submission" date="2025-05" db="UniProtKB">
        <authorList>
            <consortium name="Ensembl"/>
        </authorList>
    </citation>
    <scope>IDENTIFICATION</scope>
</reference>
<dbReference type="InterPro" id="IPR050302">
    <property type="entry name" value="Rab_GAP_TBC_domain"/>
</dbReference>
<dbReference type="InterPro" id="IPR035969">
    <property type="entry name" value="Rab-GAP_TBC_sf"/>
</dbReference>
<proteinExistence type="predicted"/>
<dbReference type="InterPro" id="IPR000195">
    <property type="entry name" value="Rab-GAP-TBC_dom"/>
</dbReference>
<dbReference type="Proteomes" id="UP000694727">
    <property type="component" value="Unplaced"/>
</dbReference>